<dbReference type="CDD" id="cd00173">
    <property type="entry name" value="SH2"/>
    <property type="match status" value="1"/>
</dbReference>
<dbReference type="Pfam" id="PF00017">
    <property type="entry name" value="SH2"/>
    <property type="match status" value="1"/>
</dbReference>
<feature type="compositionally biased region" description="Basic and acidic residues" evidence="2">
    <location>
        <begin position="160"/>
        <end position="169"/>
    </location>
</feature>
<feature type="compositionally biased region" description="Low complexity" evidence="2">
    <location>
        <begin position="211"/>
        <end position="231"/>
    </location>
</feature>
<dbReference type="PRINTS" id="PR00401">
    <property type="entry name" value="SH2DOMAIN"/>
</dbReference>
<organism evidence="4 5">
    <name type="scientific">Arctia plantaginis</name>
    <name type="common">Wood tiger moth</name>
    <name type="synonym">Phalaena plantaginis</name>
    <dbReference type="NCBI Taxonomy" id="874455"/>
    <lineage>
        <taxon>Eukaryota</taxon>
        <taxon>Metazoa</taxon>
        <taxon>Ecdysozoa</taxon>
        <taxon>Arthropoda</taxon>
        <taxon>Hexapoda</taxon>
        <taxon>Insecta</taxon>
        <taxon>Pterygota</taxon>
        <taxon>Neoptera</taxon>
        <taxon>Endopterygota</taxon>
        <taxon>Lepidoptera</taxon>
        <taxon>Glossata</taxon>
        <taxon>Ditrysia</taxon>
        <taxon>Noctuoidea</taxon>
        <taxon>Erebidae</taxon>
        <taxon>Arctiinae</taxon>
        <taxon>Arctia</taxon>
    </lineage>
</organism>
<dbReference type="PANTHER" id="PTHR15832">
    <property type="entry name" value="SHC (SRC HOMOLOGY DOMAIN C-TERMINAL) ADAPTOR HOMOLOG"/>
    <property type="match status" value="1"/>
</dbReference>
<dbReference type="SUPFAM" id="SSF55550">
    <property type="entry name" value="SH2 domain"/>
    <property type="match status" value="1"/>
</dbReference>
<dbReference type="PROSITE" id="PS50001">
    <property type="entry name" value="SH2"/>
    <property type="match status" value="1"/>
</dbReference>
<feature type="region of interest" description="Disordered" evidence="2">
    <location>
        <begin position="210"/>
        <end position="240"/>
    </location>
</feature>
<dbReference type="InterPro" id="IPR000980">
    <property type="entry name" value="SH2"/>
</dbReference>
<sequence>MQILRQFIAAEELNSLVGDAFRMAFASQLQPSAPLWSRELSGSDCGMGVRAPDTLPGLTHHYPHCGDRSPMKCDRMGVSKLVNEPSPSSSEESNSPTEINCYRRLGERPPLMKRLAMGLSGALLQPSDDDSTPLVADTPTTPTNLPLCLNGGYINEASEAEQRTRESNREPPTIPTMPTMPVAPAAPRRTEHLVHGDLDVDFRRCNNMKNSESGACSRTTSSSSGASSCGGTPANNNVPRAEPELRQAPWFQHGIPREIALEVLSTQPVGAFLVRGSTTQTGCYALSVRVPRDFTPAGIAHYLILRTPKGYKIKGFTKEFTSLCALVTHHSVMPELLPVPLRLARAARPPPPRRDHADIDALHHAQHAPHHAQHAPHHAPHHTPHHTPHHSALHPHHFLAQPHV</sequence>
<evidence type="ECO:0000256" key="2">
    <source>
        <dbReference type="SAM" id="MobiDB-lite"/>
    </source>
</evidence>
<evidence type="ECO:0000256" key="1">
    <source>
        <dbReference type="PROSITE-ProRule" id="PRU00191"/>
    </source>
</evidence>
<evidence type="ECO:0000259" key="3">
    <source>
        <dbReference type="PROSITE" id="PS50001"/>
    </source>
</evidence>
<gene>
    <name evidence="4" type="ORF">APLA_LOCUS8794</name>
</gene>
<feature type="region of interest" description="Disordered" evidence="2">
    <location>
        <begin position="125"/>
        <end position="184"/>
    </location>
</feature>
<dbReference type="Proteomes" id="UP000494256">
    <property type="component" value="Unassembled WGS sequence"/>
</dbReference>
<dbReference type="OrthoDB" id="5959761at2759"/>
<comment type="caution">
    <text evidence="4">The sequence shown here is derived from an EMBL/GenBank/DDBJ whole genome shotgun (WGS) entry which is preliminary data.</text>
</comment>
<dbReference type="Gene3D" id="3.30.505.10">
    <property type="entry name" value="SH2 domain"/>
    <property type="match status" value="1"/>
</dbReference>
<evidence type="ECO:0000313" key="5">
    <source>
        <dbReference type="Proteomes" id="UP000494256"/>
    </source>
</evidence>
<dbReference type="SMART" id="SM00252">
    <property type="entry name" value="SH2"/>
    <property type="match status" value="1"/>
</dbReference>
<name>A0A8S1A0H3_ARCPL</name>
<dbReference type="EMBL" id="CADEBD010000308">
    <property type="protein sequence ID" value="CAB3239620.1"/>
    <property type="molecule type" value="Genomic_DNA"/>
</dbReference>
<keyword evidence="1" id="KW-0727">SH2 domain</keyword>
<dbReference type="AlphaFoldDB" id="A0A8S1A0H3"/>
<reference evidence="4 5" key="1">
    <citation type="submission" date="2020-04" db="EMBL/GenBank/DDBJ databases">
        <authorList>
            <person name="Wallbank WR R."/>
            <person name="Pardo Diaz C."/>
            <person name="Kozak K."/>
            <person name="Martin S."/>
            <person name="Jiggins C."/>
            <person name="Moest M."/>
            <person name="Warren A I."/>
            <person name="Byers J.R.P. K."/>
            <person name="Montejo-Kovacevich G."/>
            <person name="Yen C E."/>
        </authorList>
    </citation>
    <scope>NUCLEOTIDE SEQUENCE [LARGE SCALE GENOMIC DNA]</scope>
</reference>
<dbReference type="PANTHER" id="PTHR15832:SF2">
    <property type="entry name" value="SH2 DOMAIN-CONTAINING PROTEIN"/>
    <property type="match status" value="1"/>
</dbReference>
<feature type="region of interest" description="Disordered" evidence="2">
    <location>
        <begin position="365"/>
        <end position="393"/>
    </location>
</feature>
<proteinExistence type="predicted"/>
<dbReference type="InterPro" id="IPR036860">
    <property type="entry name" value="SH2_dom_sf"/>
</dbReference>
<feature type="compositionally biased region" description="Low complexity" evidence="2">
    <location>
        <begin position="138"/>
        <end position="150"/>
    </location>
</feature>
<feature type="domain" description="SH2" evidence="3">
    <location>
        <begin position="250"/>
        <end position="347"/>
    </location>
</feature>
<evidence type="ECO:0000313" key="4">
    <source>
        <dbReference type="EMBL" id="CAB3239620.1"/>
    </source>
</evidence>
<accession>A0A8S1A0H3</accession>
<protein>
    <recommendedName>
        <fullName evidence="3">SH2 domain-containing protein</fullName>
    </recommendedName>
</protein>